<feature type="chain" id="PRO_5047457009" description="EF-hand domain-containing protein" evidence="4">
    <location>
        <begin position="21"/>
        <end position="173"/>
    </location>
</feature>
<dbReference type="PANTHER" id="PTHR10827:SF98">
    <property type="entry name" value="45 KDA CALCIUM-BINDING PROTEIN"/>
    <property type="match status" value="1"/>
</dbReference>
<dbReference type="SUPFAM" id="SSF47473">
    <property type="entry name" value="EF-hand"/>
    <property type="match status" value="1"/>
</dbReference>
<dbReference type="PROSITE" id="PS00018">
    <property type="entry name" value="EF_HAND_1"/>
    <property type="match status" value="1"/>
</dbReference>
<feature type="domain" description="EF-hand" evidence="5">
    <location>
        <begin position="67"/>
        <end position="102"/>
    </location>
</feature>
<feature type="compositionally biased region" description="Basic and acidic residues" evidence="3">
    <location>
        <begin position="42"/>
        <end position="92"/>
    </location>
</feature>
<feature type="compositionally biased region" description="Basic and acidic residues" evidence="3">
    <location>
        <begin position="111"/>
        <end position="130"/>
    </location>
</feature>
<dbReference type="EMBL" id="JBBUKT010000001">
    <property type="protein sequence ID" value="MEK7949326.1"/>
    <property type="molecule type" value="Genomic_DNA"/>
</dbReference>
<feature type="signal peptide" evidence="4">
    <location>
        <begin position="1"/>
        <end position="20"/>
    </location>
</feature>
<dbReference type="PROSITE" id="PS50222">
    <property type="entry name" value="EF_HAND_2"/>
    <property type="match status" value="1"/>
</dbReference>
<evidence type="ECO:0000256" key="4">
    <source>
        <dbReference type="SAM" id="SignalP"/>
    </source>
</evidence>
<proteinExistence type="predicted"/>
<dbReference type="InterPro" id="IPR002048">
    <property type="entry name" value="EF_hand_dom"/>
</dbReference>
<dbReference type="PANTHER" id="PTHR10827">
    <property type="entry name" value="RETICULOCALBIN"/>
    <property type="match status" value="1"/>
</dbReference>
<evidence type="ECO:0000256" key="1">
    <source>
        <dbReference type="ARBA" id="ARBA00022723"/>
    </source>
</evidence>
<dbReference type="RefSeq" id="WP_341402744.1">
    <property type="nucleotide sequence ID" value="NZ_JBBUKT010000001.1"/>
</dbReference>
<keyword evidence="2" id="KW-0677">Repeat</keyword>
<feature type="compositionally biased region" description="Gly residues" evidence="3">
    <location>
        <begin position="139"/>
        <end position="152"/>
    </location>
</feature>
<name>A0ABU9ANT1_9BACT</name>
<evidence type="ECO:0000256" key="2">
    <source>
        <dbReference type="ARBA" id="ARBA00022737"/>
    </source>
</evidence>
<organism evidence="6 7">
    <name type="scientific">Luteolibacter soli</name>
    <dbReference type="NCBI Taxonomy" id="3135280"/>
    <lineage>
        <taxon>Bacteria</taxon>
        <taxon>Pseudomonadati</taxon>
        <taxon>Verrucomicrobiota</taxon>
        <taxon>Verrucomicrobiia</taxon>
        <taxon>Verrucomicrobiales</taxon>
        <taxon>Verrucomicrobiaceae</taxon>
        <taxon>Luteolibacter</taxon>
    </lineage>
</organism>
<evidence type="ECO:0000313" key="6">
    <source>
        <dbReference type="EMBL" id="MEK7949326.1"/>
    </source>
</evidence>
<accession>A0ABU9ANT1</accession>
<keyword evidence="4" id="KW-0732">Signal</keyword>
<keyword evidence="7" id="KW-1185">Reference proteome</keyword>
<feature type="region of interest" description="Disordered" evidence="3">
    <location>
        <begin position="21"/>
        <end position="92"/>
    </location>
</feature>
<feature type="compositionally biased region" description="Gly residues" evidence="3">
    <location>
        <begin position="160"/>
        <end position="173"/>
    </location>
</feature>
<evidence type="ECO:0000259" key="5">
    <source>
        <dbReference type="PROSITE" id="PS50222"/>
    </source>
</evidence>
<sequence>MNTTLSMIALALAGTLAVHAQEPAPDGGQRRGGRQLPPQVVKEFDKDGDGKLSDDEAKAAREAMQARRAEAEKKRLEKYDTDKDGKLSEEETKAMRADLEAKHKALVEKYDADKDGKLSPEEIKAARDAGEEIPQFRPMGGGRGQGGPGGEGRPNRRGGQDGGQGGGEKPAGE</sequence>
<reference evidence="6 7" key="1">
    <citation type="submission" date="2024-04" db="EMBL/GenBank/DDBJ databases">
        <title>Luteolibacter sp. isolated from soil.</title>
        <authorList>
            <person name="An J."/>
        </authorList>
    </citation>
    <scope>NUCLEOTIDE SEQUENCE [LARGE SCALE GENOMIC DNA]</scope>
    <source>
        <strain evidence="6 7">Y139</strain>
    </source>
</reference>
<gene>
    <name evidence="6" type="ORF">WKV53_02395</name>
</gene>
<evidence type="ECO:0000256" key="3">
    <source>
        <dbReference type="SAM" id="MobiDB-lite"/>
    </source>
</evidence>
<dbReference type="Proteomes" id="UP001371305">
    <property type="component" value="Unassembled WGS sequence"/>
</dbReference>
<evidence type="ECO:0000313" key="7">
    <source>
        <dbReference type="Proteomes" id="UP001371305"/>
    </source>
</evidence>
<keyword evidence="1" id="KW-0479">Metal-binding</keyword>
<feature type="region of interest" description="Disordered" evidence="3">
    <location>
        <begin position="111"/>
        <end position="173"/>
    </location>
</feature>
<dbReference type="InterPro" id="IPR018247">
    <property type="entry name" value="EF_Hand_1_Ca_BS"/>
</dbReference>
<protein>
    <recommendedName>
        <fullName evidence="5">EF-hand domain-containing protein</fullName>
    </recommendedName>
</protein>
<comment type="caution">
    <text evidence="6">The sequence shown here is derived from an EMBL/GenBank/DDBJ whole genome shotgun (WGS) entry which is preliminary data.</text>
</comment>
<dbReference type="Pfam" id="PF13202">
    <property type="entry name" value="EF-hand_5"/>
    <property type="match status" value="3"/>
</dbReference>
<dbReference type="Gene3D" id="1.10.238.10">
    <property type="entry name" value="EF-hand"/>
    <property type="match status" value="2"/>
</dbReference>
<dbReference type="SMART" id="SM00054">
    <property type="entry name" value="EFh"/>
    <property type="match status" value="3"/>
</dbReference>
<dbReference type="InterPro" id="IPR011992">
    <property type="entry name" value="EF-hand-dom_pair"/>
</dbReference>